<keyword evidence="2" id="KW-0645">Protease</keyword>
<accession>I3X1N7</accession>
<dbReference type="NCBIfam" id="TIGR02421">
    <property type="entry name" value="QEGLA"/>
    <property type="match status" value="1"/>
</dbReference>
<dbReference type="PANTHER" id="PTHR31817:SF0">
    <property type="entry name" value="CHROMOSOME UNDETERMINED SCAFFOLD_67, WHOLE GENOME SHOTGUN SEQUENCE"/>
    <property type="match status" value="1"/>
</dbReference>
<dbReference type="PANTHER" id="PTHR31817">
    <property type="match status" value="1"/>
</dbReference>
<organism evidence="5 6">
    <name type="scientific">Sinorhizobium fredii (strain USDA 257)</name>
    <dbReference type="NCBI Taxonomy" id="1185652"/>
    <lineage>
        <taxon>Bacteria</taxon>
        <taxon>Pseudomonadati</taxon>
        <taxon>Pseudomonadota</taxon>
        <taxon>Alphaproteobacteria</taxon>
        <taxon>Hyphomicrobiales</taxon>
        <taxon>Rhizobiaceae</taxon>
        <taxon>Sinorhizobium/Ensifer group</taxon>
        <taxon>Sinorhizobium</taxon>
    </lineage>
</organism>
<evidence type="ECO:0008006" key="7">
    <source>
        <dbReference type="Google" id="ProtNLM"/>
    </source>
</evidence>
<dbReference type="GO" id="GO:0080164">
    <property type="term" value="P:regulation of nitric oxide metabolic process"/>
    <property type="evidence" value="ECO:0007669"/>
    <property type="project" value="TreeGrafter"/>
</dbReference>
<evidence type="ECO:0000256" key="3">
    <source>
        <dbReference type="ARBA" id="ARBA00022801"/>
    </source>
</evidence>
<evidence type="ECO:0000256" key="1">
    <source>
        <dbReference type="ARBA" id="ARBA00001947"/>
    </source>
</evidence>
<dbReference type="GO" id="GO:0008237">
    <property type="term" value="F:metallopeptidase activity"/>
    <property type="evidence" value="ECO:0007669"/>
    <property type="project" value="UniProtKB-KW"/>
</dbReference>
<dbReference type="InterPro" id="IPR012656">
    <property type="entry name" value="CHP02421_QEGLA"/>
</dbReference>
<evidence type="ECO:0000313" key="5">
    <source>
        <dbReference type="EMBL" id="AFL49793.1"/>
    </source>
</evidence>
<dbReference type="GO" id="GO:0006508">
    <property type="term" value="P:proteolysis"/>
    <property type="evidence" value="ECO:0007669"/>
    <property type="project" value="UniProtKB-KW"/>
</dbReference>
<dbReference type="KEGG" id="sfd:USDA257_c12020"/>
<dbReference type="Pfam" id="PF08014">
    <property type="entry name" value="MATCAP"/>
    <property type="match status" value="1"/>
</dbReference>
<dbReference type="PATRIC" id="fig|1185652.3.peg.1249"/>
<keyword evidence="4" id="KW-0482">Metalloprotease</keyword>
<dbReference type="EMBL" id="CP003563">
    <property type="protein sequence ID" value="AFL49793.1"/>
    <property type="molecule type" value="Genomic_DNA"/>
</dbReference>
<reference evidence="5 6" key="1">
    <citation type="journal article" date="2012" name="J. Bacteriol.">
        <title>Complete genome sequence of the broad-host-range strain Sinorhizobium fredii USDA257.</title>
        <authorList>
            <person name="Schuldes J."/>
            <person name="Rodriguez Orbegoso M."/>
            <person name="Schmeisser C."/>
            <person name="Krishnan H.B."/>
            <person name="Daniel R."/>
            <person name="Streit W.R."/>
        </authorList>
    </citation>
    <scope>NUCLEOTIDE SEQUENCE [LARGE SCALE GENOMIC DNA]</scope>
    <source>
        <strain evidence="5 6">USDA 257</strain>
    </source>
</reference>
<evidence type="ECO:0000256" key="4">
    <source>
        <dbReference type="ARBA" id="ARBA00023049"/>
    </source>
</evidence>
<comment type="cofactor">
    <cofactor evidence="1">
        <name>Zn(2+)</name>
        <dbReference type="ChEBI" id="CHEBI:29105"/>
    </cofactor>
</comment>
<dbReference type="SMART" id="SM01154">
    <property type="entry name" value="DUF1704"/>
    <property type="match status" value="1"/>
</dbReference>
<gene>
    <name evidence="5" type="ORF">USDA257_c12020</name>
</gene>
<name>I3X1N7_SINF2</name>
<sequence>MKQASAGVSAARSNLDWLADVLVSIEEGKAVRQELPSGGRLHIDRALPFLCVHVSDDDRAPVAREITQANASYLIAQDRATAAAIVEAVGALLERRFGAFMVIEMGELASDELLTDKAPFLPPFTIEVTAGKEAPIRAAARAFIAAFEAIQVKFRTPRVEIRYWSEERRAAGEALDIPFPLMRVRFAPVYRQQESDKIYPELRERLIAALFDAGLRAFAAFASATGSLATSTHRALGRKAFIDAVVRTDRCIDEVASTFDFLLAVTPINAQAAWTEFTASGCGRAPRFLYRPLTLEVEAAKRKLFSIPFEHLEDPVLYQLYREKQQELDLQLSMLSARETAKFTEFGRALYGPVEAALLRAAGEVLARTDKSGTEAGGSASSVRVCADCYFVERRAREMIAEYARRCSDFEARVEVRDDLPSGLLVSGRRLLIARSTLIPVDRVEAILSHEIGVHLLTYFNGSAQGLRLFRSGLAGYEGMQEGLAVFAEFLSGGMTGERLRLIAARVIACAAMLDGAALPEAHRLLIHEHGLPETDAFNVVLRVYRGGGLVKDAIYLRGLLQLLDHLADGGVLEPFWMGKIAASHFGVMQELSARGLLGGPAVRPMFLDHPQAPARLARARTGMSPLDLLDN</sequence>
<dbReference type="Proteomes" id="UP000006180">
    <property type="component" value="Chromosome"/>
</dbReference>
<dbReference type="RefSeq" id="WP_014761977.1">
    <property type="nucleotide sequence ID" value="NC_018000.1"/>
</dbReference>
<protein>
    <recommendedName>
        <fullName evidence="7">Flavohemoglobin expression-modulating QEGLA motif protein</fullName>
    </recommendedName>
</protein>
<evidence type="ECO:0000313" key="6">
    <source>
        <dbReference type="Proteomes" id="UP000006180"/>
    </source>
</evidence>
<proteinExistence type="predicted"/>
<keyword evidence="3" id="KW-0378">Hydrolase</keyword>
<dbReference type="HOGENOM" id="CLU_026435_0_0_5"/>
<dbReference type="AlphaFoldDB" id="I3X1N7"/>
<dbReference type="STRING" id="1185652.USDA257_c12020"/>
<dbReference type="InterPro" id="IPR012548">
    <property type="entry name" value="MATCAP"/>
</dbReference>
<evidence type="ECO:0000256" key="2">
    <source>
        <dbReference type="ARBA" id="ARBA00022670"/>
    </source>
</evidence>
<dbReference type="eggNOG" id="COG3930">
    <property type="taxonomic scope" value="Bacteria"/>
</dbReference>